<name>A0A5R9F9S3_9BACL</name>
<organism evidence="5 6">
    <name type="scientific">Exobacillus caeni</name>
    <dbReference type="NCBI Taxonomy" id="2574798"/>
    <lineage>
        <taxon>Bacteria</taxon>
        <taxon>Bacillati</taxon>
        <taxon>Bacillota</taxon>
        <taxon>Bacilli</taxon>
        <taxon>Bacillales</taxon>
        <taxon>Guptibacillaceae</taxon>
        <taxon>Exobacillus</taxon>
    </lineage>
</organism>
<dbReference type="AlphaFoldDB" id="A0A5R9F9S3"/>
<dbReference type="EMBL" id="SWLG01000006">
    <property type="protein sequence ID" value="TLS37603.1"/>
    <property type="molecule type" value="Genomic_DNA"/>
</dbReference>
<evidence type="ECO:0000259" key="4">
    <source>
        <dbReference type="Pfam" id="PF07687"/>
    </source>
</evidence>
<dbReference type="InterPro" id="IPR050072">
    <property type="entry name" value="Peptidase_M20A"/>
</dbReference>
<dbReference type="InterPro" id="IPR036264">
    <property type="entry name" value="Bact_exopeptidase_dim_dom"/>
</dbReference>
<dbReference type="Pfam" id="PF07687">
    <property type="entry name" value="M20_dimer"/>
    <property type="match status" value="1"/>
</dbReference>
<evidence type="ECO:0000256" key="1">
    <source>
        <dbReference type="ARBA" id="ARBA00022723"/>
    </source>
</evidence>
<feature type="active site" description="Proton acceptor" evidence="3">
    <location>
        <position position="142"/>
    </location>
</feature>
<dbReference type="GO" id="GO:0016787">
    <property type="term" value="F:hydrolase activity"/>
    <property type="evidence" value="ECO:0007669"/>
    <property type="project" value="UniProtKB-KW"/>
</dbReference>
<dbReference type="InterPro" id="IPR017150">
    <property type="entry name" value="Pept_M20_glutamate_carboxypep"/>
</dbReference>
<reference evidence="5 6" key="1">
    <citation type="submission" date="2019-04" db="EMBL/GenBank/DDBJ databases">
        <title>Bacillus caeni sp. nov., a bacterium isolated from mangrove sediment.</title>
        <authorList>
            <person name="Huang H."/>
            <person name="Mo K."/>
            <person name="Hu Y."/>
        </authorList>
    </citation>
    <scope>NUCLEOTIDE SEQUENCE [LARGE SCALE GENOMIC DNA]</scope>
    <source>
        <strain evidence="5 6">HB172195</strain>
    </source>
</reference>
<dbReference type="Gene3D" id="3.30.70.360">
    <property type="match status" value="1"/>
</dbReference>
<feature type="domain" description="Peptidase M20 dimerisation" evidence="4">
    <location>
        <begin position="177"/>
        <end position="277"/>
    </location>
</feature>
<protein>
    <submittedName>
        <fullName evidence="5">M20 family metallopeptidase</fullName>
    </submittedName>
</protein>
<evidence type="ECO:0000313" key="5">
    <source>
        <dbReference type="EMBL" id="TLS37603.1"/>
    </source>
</evidence>
<comment type="caution">
    <text evidence="5">The sequence shown here is derived from an EMBL/GenBank/DDBJ whole genome shotgun (WGS) entry which is preliminary data.</text>
</comment>
<keyword evidence="2" id="KW-0378">Hydrolase</keyword>
<dbReference type="Proteomes" id="UP000308230">
    <property type="component" value="Unassembled WGS sequence"/>
</dbReference>
<dbReference type="RefSeq" id="WP_138126188.1">
    <property type="nucleotide sequence ID" value="NZ_SWLG01000006.1"/>
</dbReference>
<dbReference type="SUPFAM" id="SSF53187">
    <property type="entry name" value="Zn-dependent exopeptidases"/>
    <property type="match status" value="1"/>
</dbReference>
<dbReference type="CDD" id="cd03885">
    <property type="entry name" value="M20_CPDG2"/>
    <property type="match status" value="1"/>
</dbReference>
<dbReference type="PANTHER" id="PTHR43808">
    <property type="entry name" value="ACETYLORNITHINE DEACETYLASE"/>
    <property type="match status" value="1"/>
</dbReference>
<dbReference type="PANTHER" id="PTHR43808:SF9">
    <property type="entry name" value="BLL0789 PROTEIN"/>
    <property type="match status" value="1"/>
</dbReference>
<evidence type="ECO:0000313" key="6">
    <source>
        <dbReference type="Proteomes" id="UP000308230"/>
    </source>
</evidence>
<feature type="active site" evidence="3">
    <location>
        <position position="81"/>
    </location>
</feature>
<dbReference type="OrthoDB" id="9783294at2"/>
<dbReference type="PIRSF" id="PIRSF037238">
    <property type="entry name" value="Carboxypeptidase_G2"/>
    <property type="match status" value="1"/>
</dbReference>
<keyword evidence="6" id="KW-1185">Reference proteome</keyword>
<dbReference type="SUPFAM" id="SSF55031">
    <property type="entry name" value="Bacterial exopeptidase dimerisation domain"/>
    <property type="match status" value="1"/>
</dbReference>
<evidence type="ECO:0000256" key="3">
    <source>
        <dbReference type="PIRSR" id="PIRSR037238-1"/>
    </source>
</evidence>
<accession>A0A5R9F9S3</accession>
<dbReference type="GO" id="GO:0046872">
    <property type="term" value="F:metal ion binding"/>
    <property type="evidence" value="ECO:0007669"/>
    <property type="project" value="UniProtKB-KW"/>
</dbReference>
<gene>
    <name evidence="5" type="ORF">FCL54_10720</name>
</gene>
<dbReference type="InterPro" id="IPR002933">
    <property type="entry name" value="Peptidase_M20"/>
</dbReference>
<evidence type="ECO:0000256" key="2">
    <source>
        <dbReference type="ARBA" id="ARBA00022801"/>
    </source>
</evidence>
<proteinExistence type="predicted"/>
<sequence length="378" mass="41307">MENYLNYKKEEMISLLEKLVNIDSGTYYKKGVDKLGLILKDRFEEAGLKVDIHSEEKYGNCLEIKSPENKYPDIIIIAHMDTVFEEGEAEKRPFTISGDKAYGPGVNDEKASLVSLLYAIKALKKNSTEAYKNVHIILNSDEEVGSPISTKIIKTAAENKKYAIVLECGRPFGGLVTARKGVGTYTMNIKGKSAHAGAEAKKGINAIYELSQKVNELQKLNGIEEGISVNVGKIDGGTSANTIPAHAHAKIDVRVENHKQINIIKEKITKIADKSFVDGTTTELTGGIERLPMKETEDNKRLFHIVERIGKEMGLDLKAIHTGGASDASITSNLGIPTIDGMGPVGENSHSETDEYTELATFVERTLLLAKTIEALTG</sequence>
<dbReference type="InterPro" id="IPR011650">
    <property type="entry name" value="Peptidase_M20_dimer"/>
</dbReference>
<keyword evidence="1" id="KW-0479">Metal-binding</keyword>
<dbReference type="Gene3D" id="3.40.630.10">
    <property type="entry name" value="Zn peptidases"/>
    <property type="match status" value="1"/>
</dbReference>
<dbReference type="Pfam" id="PF01546">
    <property type="entry name" value="Peptidase_M20"/>
    <property type="match status" value="1"/>
</dbReference>